<dbReference type="EMBL" id="JBHUMR010000010">
    <property type="protein sequence ID" value="MFD2617408.1"/>
    <property type="molecule type" value="Genomic_DNA"/>
</dbReference>
<keyword evidence="3 8" id="KW-1003">Cell membrane</keyword>
<evidence type="ECO:0000256" key="5">
    <source>
        <dbReference type="ARBA" id="ARBA00022840"/>
    </source>
</evidence>
<dbReference type="PANTHER" id="PTHR43553">
    <property type="entry name" value="HEAVY METAL TRANSPORTER"/>
    <property type="match status" value="1"/>
</dbReference>
<feature type="domain" description="ABC transporter" evidence="9">
    <location>
        <begin position="6"/>
        <end position="246"/>
    </location>
</feature>
<sequence length="291" mass="32554">MDIIFNQLTHLYHPKTPFERIALNTINLEMASQSFTSIVGETGSGKSTLVQHINGLLKPSSGSIQIGSLSIEAGKKVSNLKELRKQVGMVFQYPEHQLFEETVLKDICFGPINFGVPEAEAERRAQWAIKQVGLDTDILSRSPFDLSGGQMRRVAIAGVLAIDPKVVILDEPTAGLDPKGRKDIMSLFKQLHKERQWTTIMVTHSMEDAAYYSDQIVVMNKGTVAMHDSPENVFIQIDELKKLGLDLPQTMQFLRLFYAKQKLNDIKPVFSIEETADEIIRALSGEKGVIR</sequence>
<dbReference type="InterPro" id="IPR027417">
    <property type="entry name" value="P-loop_NTPase"/>
</dbReference>
<dbReference type="InterPro" id="IPR003439">
    <property type="entry name" value="ABC_transporter-like_ATP-bd"/>
</dbReference>
<organism evidence="10 11">
    <name type="scientific">Terrilactibacillus laevilacticus</name>
    <dbReference type="NCBI Taxonomy" id="1380157"/>
    <lineage>
        <taxon>Bacteria</taxon>
        <taxon>Bacillati</taxon>
        <taxon>Bacillota</taxon>
        <taxon>Bacilli</taxon>
        <taxon>Bacillales</taxon>
        <taxon>Bacillaceae</taxon>
        <taxon>Terrilactibacillus</taxon>
    </lineage>
</organism>
<comment type="function">
    <text evidence="8">ATP-binding (A) component of a common energy-coupling factor (ECF) ABC-transporter complex.</text>
</comment>
<dbReference type="GO" id="GO:0005524">
    <property type="term" value="F:ATP binding"/>
    <property type="evidence" value="ECO:0007669"/>
    <property type="project" value="UniProtKB-KW"/>
</dbReference>
<dbReference type="PROSITE" id="PS50893">
    <property type="entry name" value="ABC_TRANSPORTER_2"/>
    <property type="match status" value="1"/>
</dbReference>
<name>A0ABW5PRC2_9BACI</name>
<comment type="subcellular location">
    <subcellularLocation>
        <location evidence="1 8">Cell membrane</location>
        <topology evidence="1 8">Peripheral membrane protein</topology>
    </subcellularLocation>
</comment>
<keyword evidence="2 8" id="KW-0813">Transport</keyword>
<dbReference type="NCBIfam" id="TIGR04521">
    <property type="entry name" value="ECF_ATPase_2"/>
    <property type="match status" value="1"/>
</dbReference>
<dbReference type="CDD" id="cd03225">
    <property type="entry name" value="ABC_cobalt_CbiO_domain1"/>
    <property type="match status" value="1"/>
</dbReference>
<dbReference type="Pfam" id="PF00005">
    <property type="entry name" value="ABC_tran"/>
    <property type="match status" value="1"/>
</dbReference>
<dbReference type="SUPFAM" id="SSF52540">
    <property type="entry name" value="P-loop containing nucleoside triphosphate hydrolases"/>
    <property type="match status" value="1"/>
</dbReference>
<evidence type="ECO:0000313" key="10">
    <source>
        <dbReference type="EMBL" id="MFD2617408.1"/>
    </source>
</evidence>
<proteinExistence type="inferred from homology"/>
<accession>A0ABW5PRC2</accession>
<dbReference type="Proteomes" id="UP001597458">
    <property type="component" value="Unassembled WGS sequence"/>
</dbReference>
<keyword evidence="4 8" id="KW-0547">Nucleotide-binding</keyword>
<dbReference type="SMART" id="SM00382">
    <property type="entry name" value="AAA"/>
    <property type="match status" value="1"/>
</dbReference>
<evidence type="ECO:0000259" key="9">
    <source>
        <dbReference type="PROSITE" id="PS50893"/>
    </source>
</evidence>
<dbReference type="InterPro" id="IPR017871">
    <property type="entry name" value="ABC_transporter-like_CS"/>
</dbReference>
<dbReference type="InterPro" id="IPR015856">
    <property type="entry name" value="ABC_transpr_CbiO/EcfA_su"/>
</dbReference>
<dbReference type="InterPro" id="IPR050095">
    <property type="entry name" value="ECF_ABC_transporter_ATP-bd"/>
</dbReference>
<keyword evidence="6" id="KW-1278">Translocase</keyword>
<dbReference type="RefSeq" id="WP_141191452.1">
    <property type="nucleotide sequence ID" value="NZ_JBHUMR010000010.1"/>
</dbReference>
<keyword evidence="7 8" id="KW-0472">Membrane</keyword>
<dbReference type="PANTHER" id="PTHR43553:SF27">
    <property type="entry name" value="ENERGY-COUPLING FACTOR TRANSPORTER ATP-BINDING PROTEIN ECFA2"/>
    <property type="match status" value="1"/>
</dbReference>
<keyword evidence="11" id="KW-1185">Reference proteome</keyword>
<evidence type="ECO:0000256" key="4">
    <source>
        <dbReference type="ARBA" id="ARBA00022741"/>
    </source>
</evidence>
<dbReference type="PROSITE" id="PS00211">
    <property type="entry name" value="ABC_TRANSPORTER_1"/>
    <property type="match status" value="1"/>
</dbReference>
<evidence type="ECO:0000256" key="3">
    <source>
        <dbReference type="ARBA" id="ARBA00022475"/>
    </source>
</evidence>
<keyword evidence="5 8" id="KW-0067">ATP-binding</keyword>
<comment type="subunit">
    <text evidence="8">Forms a stable energy-coupling factor (ECF) transporter complex composed of 2 membrane-embedded substrate-binding proteins (S component), 2 ATP-binding proteins (A component) and 2 transmembrane proteins (T component).</text>
</comment>
<evidence type="ECO:0000256" key="2">
    <source>
        <dbReference type="ARBA" id="ARBA00022448"/>
    </source>
</evidence>
<comment type="similarity">
    <text evidence="8">Belongs to the ABC transporter superfamily. Energy-coupling factor EcfA family.</text>
</comment>
<dbReference type="Gene3D" id="3.40.50.300">
    <property type="entry name" value="P-loop containing nucleotide triphosphate hydrolases"/>
    <property type="match status" value="1"/>
</dbReference>
<protein>
    <recommendedName>
        <fullName evidence="8">Energy-coupling factor transporter ATP-binding protein EcfA2</fullName>
        <ecNumber evidence="8">7.-.-.-</ecNumber>
    </recommendedName>
</protein>
<evidence type="ECO:0000256" key="6">
    <source>
        <dbReference type="ARBA" id="ARBA00022967"/>
    </source>
</evidence>
<comment type="caution">
    <text evidence="10">The sequence shown here is derived from an EMBL/GenBank/DDBJ whole genome shotgun (WGS) entry which is preliminary data.</text>
</comment>
<dbReference type="InterPro" id="IPR003593">
    <property type="entry name" value="AAA+_ATPase"/>
</dbReference>
<dbReference type="NCBIfam" id="NF010155">
    <property type="entry name" value="PRK13634.1"/>
    <property type="match status" value="1"/>
</dbReference>
<dbReference type="EC" id="7.-.-.-" evidence="8"/>
<reference evidence="11" key="1">
    <citation type="journal article" date="2019" name="Int. J. Syst. Evol. Microbiol.">
        <title>The Global Catalogue of Microorganisms (GCM) 10K type strain sequencing project: providing services to taxonomists for standard genome sequencing and annotation.</title>
        <authorList>
            <consortium name="The Broad Institute Genomics Platform"/>
            <consortium name="The Broad Institute Genome Sequencing Center for Infectious Disease"/>
            <person name="Wu L."/>
            <person name="Ma J."/>
        </authorList>
    </citation>
    <scope>NUCLEOTIDE SEQUENCE [LARGE SCALE GENOMIC DNA]</scope>
    <source>
        <strain evidence="11">TISTR 2241</strain>
    </source>
</reference>
<evidence type="ECO:0000256" key="8">
    <source>
        <dbReference type="RuleBase" id="RU365104"/>
    </source>
</evidence>
<dbReference type="InterPro" id="IPR030946">
    <property type="entry name" value="EcfA2"/>
</dbReference>
<evidence type="ECO:0000256" key="1">
    <source>
        <dbReference type="ARBA" id="ARBA00004202"/>
    </source>
</evidence>
<evidence type="ECO:0000313" key="11">
    <source>
        <dbReference type="Proteomes" id="UP001597458"/>
    </source>
</evidence>
<gene>
    <name evidence="10" type="ORF">ACFSTF_08845</name>
</gene>
<evidence type="ECO:0000256" key="7">
    <source>
        <dbReference type="ARBA" id="ARBA00023136"/>
    </source>
</evidence>